<accession>A0A2P5CXX7</accession>
<feature type="non-terminal residue" evidence="2">
    <location>
        <position position="1"/>
    </location>
</feature>
<feature type="compositionally biased region" description="Basic and acidic residues" evidence="1">
    <location>
        <begin position="195"/>
        <end position="244"/>
    </location>
</feature>
<gene>
    <name evidence="2" type="ORF">PanWU01x14_113880</name>
</gene>
<organism evidence="2 3">
    <name type="scientific">Parasponia andersonii</name>
    <name type="common">Sponia andersonii</name>
    <dbReference type="NCBI Taxonomy" id="3476"/>
    <lineage>
        <taxon>Eukaryota</taxon>
        <taxon>Viridiplantae</taxon>
        <taxon>Streptophyta</taxon>
        <taxon>Embryophyta</taxon>
        <taxon>Tracheophyta</taxon>
        <taxon>Spermatophyta</taxon>
        <taxon>Magnoliopsida</taxon>
        <taxon>eudicotyledons</taxon>
        <taxon>Gunneridae</taxon>
        <taxon>Pentapetalae</taxon>
        <taxon>rosids</taxon>
        <taxon>fabids</taxon>
        <taxon>Rosales</taxon>
        <taxon>Cannabaceae</taxon>
        <taxon>Parasponia</taxon>
    </lineage>
</organism>
<keyword evidence="3" id="KW-1185">Reference proteome</keyword>
<evidence type="ECO:0000313" key="3">
    <source>
        <dbReference type="Proteomes" id="UP000237105"/>
    </source>
</evidence>
<dbReference type="AlphaFoldDB" id="A0A2P5CXX7"/>
<sequence>FTHKPHFAIFLNLLLTKPPSIIGARRKAIPTKFLSIPLLSTMTNTRNTTRNTGTSQNYPQSTAAAQIDPAQDQHAMTASENIVQRQDHMEEALVNLQQITSQINDYLRRLAEERMLTPPQHERPRERLAQQPERGIQILETRNRDQPKARQECRGDCISKGKGKVADLPLVSGTESSSTDRDRGRPSRKATINRDYLEHEQKRQSKSVFERINRESRQNPTDLRQHLDQRRSQERSTSHHNDQS</sequence>
<proteinExistence type="predicted"/>
<name>A0A2P5CXX7_PARAD</name>
<comment type="caution">
    <text evidence="2">The sequence shown here is derived from an EMBL/GenBank/DDBJ whole genome shotgun (WGS) entry which is preliminary data.</text>
</comment>
<reference evidence="3" key="1">
    <citation type="submission" date="2016-06" db="EMBL/GenBank/DDBJ databases">
        <title>Parallel loss of symbiosis genes in relatives of nitrogen-fixing non-legume Parasponia.</title>
        <authorList>
            <person name="Van Velzen R."/>
            <person name="Holmer R."/>
            <person name="Bu F."/>
            <person name="Rutten L."/>
            <person name="Van Zeijl A."/>
            <person name="Liu W."/>
            <person name="Santuari L."/>
            <person name="Cao Q."/>
            <person name="Sharma T."/>
            <person name="Shen D."/>
            <person name="Roswanjaya Y."/>
            <person name="Wardhani T."/>
            <person name="Kalhor M.S."/>
            <person name="Jansen J."/>
            <person name="Van den Hoogen J."/>
            <person name="Gungor B."/>
            <person name="Hartog M."/>
            <person name="Hontelez J."/>
            <person name="Verver J."/>
            <person name="Yang W.-C."/>
            <person name="Schijlen E."/>
            <person name="Repin R."/>
            <person name="Schilthuizen M."/>
            <person name="Schranz E."/>
            <person name="Heidstra R."/>
            <person name="Miyata K."/>
            <person name="Fedorova E."/>
            <person name="Kohlen W."/>
            <person name="Bisseling T."/>
            <person name="Smit S."/>
            <person name="Geurts R."/>
        </authorList>
    </citation>
    <scope>NUCLEOTIDE SEQUENCE [LARGE SCALE GENOMIC DNA]</scope>
    <source>
        <strain evidence="3">cv. WU1-14</strain>
    </source>
</reference>
<feature type="compositionally biased region" description="Basic and acidic residues" evidence="1">
    <location>
        <begin position="141"/>
        <end position="159"/>
    </location>
</feature>
<protein>
    <submittedName>
        <fullName evidence="2">Uncharacterized protein</fullName>
    </submittedName>
</protein>
<evidence type="ECO:0000313" key="2">
    <source>
        <dbReference type="EMBL" id="PON65899.1"/>
    </source>
</evidence>
<evidence type="ECO:0000256" key="1">
    <source>
        <dbReference type="SAM" id="MobiDB-lite"/>
    </source>
</evidence>
<feature type="region of interest" description="Disordered" evidence="1">
    <location>
        <begin position="115"/>
        <end position="244"/>
    </location>
</feature>
<dbReference type="Proteomes" id="UP000237105">
    <property type="component" value="Unassembled WGS sequence"/>
</dbReference>
<dbReference type="EMBL" id="JXTB01000084">
    <property type="protein sequence ID" value="PON65899.1"/>
    <property type="molecule type" value="Genomic_DNA"/>
</dbReference>
<feature type="compositionally biased region" description="Basic and acidic residues" evidence="1">
    <location>
        <begin position="115"/>
        <end position="128"/>
    </location>
</feature>